<dbReference type="Gene3D" id="2.60.40.10">
    <property type="entry name" value="Immunoglobulins"/>
    <property type="match status" value="1"/>
</dbReference>
<dbReference type="PANTHER" id="PTHR23266">
    <property type="entry name" value="IMMUNOGLOBULIN HEAVY CHAIN"/>
    <property type="match status" value="1"/>
</dbReference>
<dbReference type="InterPro" id="IPR013106">
    <property type="entry name" value="Ig_V-set"/>
</dbReference>
<protein>
    <recommendedName>
        <fullName evidence="4">Ig-like domain-containing protein</fullName>
    </recommendedName>
</protein>
<evidence type="ECO:0000256" key="2">
    <source>
        <dbReference type="ARBA" id="ARBA00023130"/>
    </source>
</evidence>
<dbReference type="SMART" id="SM00406">
    <property type="entry name" value="IGv"/>
    <property type="match status" value="1"/>
</dbReference>
<dbReference type="InterPro" id="IPR050199">
    <property type="entry name" value="IgHV"/>
</dbReference>
<dbReference type="Pfam" id="PF07686">
    <property type="entry name" value="V-set"/>
    <property type="match status" value="1"/>
</dbReference>
<evidence type="ECO:0000259" key="4">
    <source>
        <dbReference type="PROSITE" id="PS50835"/>
    </source>
</evidence>
<reference evidence="5" key="3">
    <citation type="submission" date="2025-09" db="UniProtKB">
        <authorList>
            <consortium name="Ensembl"/>
        </authorList>
    </citation>
    <scope>IDENTIFICATION</scope>
</reference>
<dbReference type="OMA" id="RGSHQEC"/>
<dbReference type="GO" id="GO:0002250">
    <property type="term" value="P:adaptive immune response"/>
    <property type="evidence" value="ECO:0007669"/>
    <property type="project" value="UniProtKB-KW"/>
</dbReference>
<dbReference type="FunFam" id="2.60.40.10:FF:001878">
    <property type="entry name" value="Immunoglobulin heavy variable 1-4"/>
    <property type="match status" value="1"/>
</dbReference>
<dbReference type="Proteomes" id="UP000472272">
    <property type="component" value="Chromosome 13"/>
</dbReference>
<dbReference type="Ensembl" id="ENSPMRT00000034068.1">
    <property type="protein sequence ID" value="ENSPMRP00000032127.1"/>
    <property type="gene ID" value="ENSPMRG00000020834.1"/>
</dbReference>
<dbReference type="InterPro" id="IPR013783">
    <property type="entry name" value="Ig-like_fold"/>
</dbReference>
<organism evidence="5 6">
    <name type="scientific">Podarcis muralis</name>
    <name type="common">Wall lizard</name>
    <name type="synonym">Lacerta muralis</name>
    <dbReference type="NCBI Taxonomy" id="64176"/>
    <lineage>
        <taxon>Eukaryota</taxon>
        <taxon>Metazoa</taxon>
        <taxon>Chordata</taxon>
        <taxon>Craniata</taxon>
        <taxon>Vertebrata</taxon>
        <taxon>Euteleostomi</taxon>
        <taxon>Lepidosauria</taxon>
        <taxon>Squamata</taxon>
        <taxon>Bifurcata</taxon>
        <taxon>Unidentata</taxon>
        <taxon>Episquamata</taxon>
        <taxon>Laterata</taxon>
        <taxon>Lacertibaenia</taxon>
        <taxon>Lacertidae</taxon>
        <taxon>Podarcis</taxon>
    </lineage>
</organism>
<proteinExistence type="predicted"/>
<keyword evidence="1" id="KW-0391">Immunity</keyword>
<reference evidence="5" key="2">
    <citation type="submission" date="2025-08" db="UniProtKB">
        <authorList>
            <consortium name="Ensembl"/>
        </authorList>
    </citation>
    <scope>IDENTIFICATION</scope>
</reference>
<evidence type="ECO:0000313" key="5">
    <source>
        <dbReference type="Ensembl" id="ENSPMRP00000032127.1"/>
    </source>
</evidence>
<evidence type="ECO:0000313" key="6">
    <source>
        <dbReference type="Proteomes" id="UP000472272"/>
    </source>
</evidence>
<reference evidence="5 6" key="1">
    <citation type="journal article" date="2019" name="Proc. Natl. Acad. Sci. U.S.A.">
        <title>Regulatory changes in pterin and carotenoid genes underlie balanced color polymorphisms in the wall lizard.</title>
        <authorList>
            <person name="Andrade P."/>
            <person name="Pinho C."/>
            <person name="Perez I de Lanuza G."/>
            <person name="Afonso S."/>
            <person name="Brejcha J."/>
            <person name="Rubin C.J."/>
            <person name="Wallerman O."/>
            <person name="Pereira P."/>
            <person name="Sabatino S.J."/>
            <person name="Bellati A."/>
            <person name="Pellitteri-Rosa D."/>
            <person name="Bosakova Z."/>
            <person name="Bunikis I."/>
            <person name="Carretero M.A."/>
            <person name="Feiner N."/>
            <person name="Marsik P."/>
            <person name="Pauperio F."/>
            <person name="Salvi D."/>
            <person name="Soler L."/>
            <person name="While G.M."/>
            <person name="Uller T."/>
            <person name="Font E."/>
            <person name="Andersson L."/>
            <person name="Carneiro M."/>
        </authorList>
    </citation>
    <scope>NUCLEOTIDE SEQUENCE</scope>
</reference>
<keyword evidence="6" id="KW-1185">Reference proteome</keyword>
<keyword evidence="2" id="KW-1064">Adaptive immunity</keyword>
<dbReference type="PROSITE" id="PS50835">
    <property type="entry name" value="IG_LIKE"/>
    <property type="match status" value="1"/>
</dbReference>
<dbReference type="SUPFAM" id="SSF48726">
    <property type="entry name" value="Immunoglobulin"/>
    <property type="match status" value="1"/>
</dbReference>
<name>A0A670KBE4_PODMU</name>
<dbReference type="GO" id="GO:0019814">
    <property type="term" value="C:immunoglobulin complex"/>
    <property type="evidence" value="ECO:0007669"/>
    <property type="project" value="UniProtKB-KW"/>
</dbReference>
<sequence length="129" mass="14097">MQSLLIFLIVLKSGTQPRKNLCILSSPQLIETGPGVVKPGESFKLTCTISGFQVSNYNWVWNRQPPGKGLEFIGAIRSSAAGGTTYYNPAFSSRISITRDTSRNEVYLQLNSPTAADTAVYFCARDTAK</sequence>
<feature type="domain" description="Ig-like" evidence="4">
    <location>
        <begin position="27"/>
        <end position="129"/>
    </location>
</feature>
<dbReference type="AlphaFoldDB" id="A0A670KBE4"/>
<dbReference type="InterPro" id="IPR007110">
    <property type="entry name" value="Ig-like_dom"/>
</dbReference>
<evidence type="ECO:0000256" key="1">
    <source>
        <dbReference type="ARBA" id="ARBA00022859"/>
    </source>
</evidence>
<evidence type="ECO:0000256" key="3">
    <source>
        <dbReference type="ARBA" id="ARBA00043265"/>
    </source>
</evidence>
<accession>A0A670KBE4</accession>
<keyword evidence="3" id="KW-1280">Immunoglobulin</keyword>
<dbReference type="GO" id="GO:0005576">
    <property type="term" value="C:extracellular region"/>
    <property type="evidence" value="ECO:0007669"/>
    <property type="project" value="UniProtKB-ARBA"/>
</dbReference>
<dbReference type="InterPro" id="IPR036179">
    <property type="entry name" value="Ig-like_dom_sf"/>
</dbReference>
<dbReference type="GeneTree" id="ENSGT01030000234536"/>